<feature type="domain" description="Cytochrome c" evidence="8">
    <location>
        <begin position="17"/>
        <end position="105"/>
    </location>
</feature>
<dbReference type="Proteomes" id="UP000287853">
    <property type="component" value="Unassembled WGS sequence"/>
</dbReference>
<dbReference type="GO" id="GO:0009055">
    <property type="term" value="F:electron transfer activity"/>
    <property type="evidence" value="ECO:0007669"/>
    <property type="project" value="InterPro"/>
</dbReference>
<dbReference type="Pfam" id="PF00034">
    <property type="entry name" value="Cytochrom_C"/>
    <property type="match status" value="1"/>
</dbReference>
<organism evidence="9 10">
    <name type="scientific">Candidatus Electrothrix aarhusensis</name>
    <dbReference type="NCBI Taxonomy" id="1859131"/>
    <lineage>
        <taxon>Bacteria</taxon>
        <taxon>Pseudomonadati</taxon>
        <taxon>Thermodesulfobacteriota</taxon>
        <taxon>Desulfobulbia</taxon>
        <taxon>Desulfobulbales</taxon>
        <taxon>Desulfobulbaceae</taxon>
        <taxon>Candidatus Electrothrix</taxon>
    </lineage>
</organism>
<dbReference type="InterPro" id="IPR036909">
    <property type="entry name" value="Cyt_c-like_dom_sf"/>
</dbReference>
<proteinExistence type="predicted"/>
<feature type="binding site" description="covalent" evidence="6">
    <location>
        <position position="31"/>
    </location>
    <ligand>
        <name>heme c</name>
        <dbReference type="ChEBI" id="CHEBI:61717"/>
    </ligand>
</feature>
<protein>
    <submittedName>
        <fullName evidence="9">Cytochrome c</fullName>
    </submittedName>
</protein>
<dbReference type="GO" id="GO:0005506">
    <property type="term" value="F:iron ion binding"/>
    <property type="evidence" value="ECO:0007669"/>
    <property type="project" value="InterPro"/>
</dbReference>
<evidence type="ECO:0000256" key="3">
    <source>
        <dbReference type="ARBA" id="ARBA00022723"/>
    </source>
</evidence>
<evidence type="ECO:0000313" key="10">
    <source>
        <dbReference type="Proteomes" id="UP000287853"/>
    </source>
</evidence>
<evidence type="ECO:0000256" key="7">
    <source>
        <dbReference type="SAM" id="SignalP"/>
    </source>
</evidence>
<dbReference type="PROSITE" id="PS51007">
    <property type="entry name" value="CYTC"/>
    <property type="match status" value="1"/>
</dbReference>
<comment type="caution">
    <text evidence="9">The sequence shown here is derived from an EMBL/GenBank/DDBJ whole genome shotgun (WGS) entry which is preliminary data.</text>
</comment>
<keyword evidence="5 6" id="KW-0408">Iron</keyword>
<keyword evidence="1" id="KW-0813">Transport</keyword>
<keyword evidence="4" id="KW-0249">Electron transport</keyword>
<dbReference type="AlphaFoldDB" id="A0A3S3RQB4"/>
<gene>
    <name evidence="9" type="ORF">H206_02197</name>
</gene>
<keyword evidence="3 6" id="KW-0479">Metal-binding</keyword>
<dbReference type="InterPro" id="IPR009056">
    <property type="entry name" value="Cyt_c-like_dom"/>
</dbReference>
<dbReference type="PRINTS" id="PR00606">
    <property type="entry name" value="CYTCHROMECID"/>
</dbReference>
<keyword evidence="7" id="KW-0732">Signal</keyword>
<keyword evidence="10" id="KW-1185">Reference proteome</keyword>
<evidence type="ECO:0000256" key="5">
    <source>
        <dbReference type="ARBA" id="ARBA00023004"/>
    </source>
</evidence>
<evidence type="ECO:0000256" key="1">
    <source>
        <dbReference type="ARBA" id="ARBA00022448"/>
    </source>
</evidence>
<dbReference type="Gene3D" id="1.10.760.10">
    <property type="entry name" value="Cytochrome c-like domain"/>
    <property type="match status" value="1"/>
</dbReference>
<evidence type="ECO:0000259" key="8">
    <source>
        <dbReference type="PROSITE" id="PS51007"/>
    </source>
</evidence>
<feature type="binding site" description="covalent" evidence="6">
    <location>
        <position position="35"/>
    </location>
    <ligand>
        <name>heme c</name>
        <dbReference type="ChEBI" id="CHEBI:61717"/>
    </ligand>
</feature>
<evidence type="ECO:0000256" key="6">
    <source>
        <dbReference type="PIRSR" id="PIRSR602324-1"/>
    </source>
</evidence>
<evidence type="ECO:0000256" key="4">
    <source>
        <dbReference type="ARBA" id="ARBA00022982"/>
    </source>
</evidence>
<evidence type="ECO:0000256" key="2">
    <source>
        <dbReference type="ARBA" id="ARBA00022617"/>
    </source>
</evidence>
<feature type="binding site" description="axial binding residue" evidence="6">
    <location>
        <position position="83"/>
    </location>
    <ligand>
        <name>heme c</name>
        <dbReference type="ChEBI" id="CHEBI:61717"/>
    </ligand>
    <ligandPart>
        <name>Fe</name>
        <dbReference type="ChEBI" id="CHEBI:18248"/>
    </ligandPart>
</feature>
<reference evidence="9 10" key="1">
    <citation type="submission" date="2017-01" db="EMBL/GenBank/DDBJ databases">
        <title>The cable genome- insights into the physiology and evolution of filamentous bacteria capable of sulfide oxidation via long distance electron transfer.</title>
        <authorList>
            <person name="Schreiber L."/>
            <person name="Bjerg J.T."/>
            <person name="Boggild A."/>
            <person name="Van De Vossenberg J."/>
            <person name="Meysman F."/>
            <person name="Nielsen L.P."/>
            <person name="Schramm A."/>
            <person name="Kjeldsen K.U."/>
        </authorList>
    </citation>
    <scope>NUCLEOTIDE SEQUENCE [LARGE SCALE GENOMIC DNA]</scope>
    <source>
        <strain evidence="9">MCF</strain>
    </source>
</reference>
<dbReference type="SUPFAM" id="SSF46626">
    <property type="entry name" value="Cytochrome c"/>
    <property type="match status" value="1"/>
</dbReference>
<name>A0A3S3RQB4_9BACT</name>
<comment type="PTM">
    <text evidence="6">Binds 1 heme c group covalently per subunit.</text>
</comment>
<feature type="signal peptide" evidence="7">
    <location>
        <begin position="1"/>
        <end position="21"/>
    </location>
</feature>
<dbReference type="EMBL" id="MTKO01000080">
    <property type="protein sequence ID" value="RWX45297.1"/>
    <property type="molecule type" value="Genomic_DNA"/>
</dbReference>
<accession>A0A3S3RQB4</accession>
<sequence>MKLSVLGFAVACLLVAGSASASEELAKTNNCMVCHKMADKAMGPSMQLIAETNAGGDVAALAAFIKSGGKSANAETYKAAMPMPPQAKVTDADAKALAEWIMSLAK</sequence>
<feature type="chain" id="PRO_5018551809" evidence="7">
    <location>
        <begin position="22"/>
        <end position="106"/>
    </location>
</feature>
<dbReference type="GO" id="GO:0020037">
    <property type="term" value="F:heme binding"/>
    <property type="evidence" value="ECO:0007669"/>
    <property type="project" value="InterPro"/>
</dbReference>
<dbReference type="InterPro" id="IPR002324">
    <property type="entry name" value="Cyt_c_ID"/>
</dbReference>
<keyword evidence="2 6" id="KW-0349">Heme</keyword>
<evidence type="ECO:0000313" key="9">
    <source>
        <dbReference type="EMBL" id="RWX45297.1"/>
    </source>
</evidence>